<dbReference type="EMBL" id="JAACFV010000003">
    <property type="protein sequence ID" value="KAF7513866.1"/>
    <property type="molecule type" value="Genomic_DNA"/>
</dbReference>
<sequence length="200" mass="20768">MNLAPSLSPLLCVVAYGTVLQFKYNPILVVFNICEILICTQNIDISMIRLTRISRSKSSNNFSRILNPRTYQIANMSDKSSLDKQHGSVGSAFKADGPVGGTAQKVGGPLDKDGVVGKQFTEGGALGGTAQSAAETAQGEKPSALDAQGMIGKQFTTAGAIGGTAQKVGGPFDQDGVIGKQFKPDGAVGGTVQQNFGDKK</sequence>
<dbReference type="AlphaFoldDB" id="A0A8H7EBK4"/>
<organism evidence="1 2">
    <name type="scientific">Endocarpon pusillum</name>
    <dbReference type="NCBI Taxonomy" id="364733"/>
    <lineage>
        <taxon>Eukaryota</taxon>
        <taxon>Fungi</taxon>
        <taxon>Dikarya</taxon>
        <taxon>Ascomycota</taxon>
        <taxon>Pezizomycotina</taxon>
        <taxon>Eurotiomycetes</taxon>
        <taxon>Chaetothyriomycetidae</taxon>
        <taxon>Verrucariales</taxon>
        <taxon>Verrucariaceae</taxon>
        <taxon>Endocarpon</taxon>
    </lineage>
</organism>
<dbReference type="Proteomes" id="UP000606974">
    <property type="component" value="Unassembled WGS sequence"/>
</dbReference>
<dbReference type="OrthoDB" id="5278621at2759"/>
<comment type="caution">
    <text evidence="1">The sequence shown here is derived from an EMBL/GenBank/DDBJ whole genome shotgun (WGS) entry which is preliminary data.</text>
</comment>
<protein>
    <submittedName>
        <fullName evidence="1">Uncharacterized protein</fullName>
    </submittedName>
</protein>
<gene>
    <name evidence="1" type="ORF">GJ744_006480</name>
</gene>
<reference evidence="1" key="1">
    <citation type="submission" date="2020-02" db="EMBL/GenBank/DDBJ databases">
        <authorList>
            <person name="Palmer J.M."/>
        </authorList>
    </citation>
    <scope>NUCLEOTIDE SEQUENCE</scope>
    <source>
        <strain evidence="1">EPUS1.4</strain>
        <tissue evidence="1">Thallus</tissue>
    </source>
</reference>
<proteinExistence type="predicted"/>
<evidence type="ECO:0000313" key="2">
    <source>
        <dbReference type="Proteomes" id="UP000606974"/>
    </source>
</evidence>
<accession>A0A8H7EBK4</accession>
<keyword evidence="2" id="KW-1185">Reference proteome</keyword>
<evidence type="ECO:0000313" key="1">
    <source>
        <dbReference type="EMBL" id="KAF7513866.1"/>
    </source>
</evidence>
<name>A0A8H7EBK4_9EURO</name>